<dbReference type="InterPro" id="IPR001878">
    <property type="entry name" value="Znf_CCHC"/>
</dbReference>
<keyword evidence="1" id="KW-0863">Zinc-finger</keyword>
<evidence type="ECO:0000256" key="3">
    <source>
        <dbReference type="SAM" id="Phobius"/>
    </source>
</evidence>
<dbReference type="GO" id="GO:0008270">
    <property type="term" value="F:zinc ion binding"/>
    <property type="evidence" value="ECO:0007669"/>
    <property type="project" value="UniProtKB-KW"/>
</dbReference>
<evidence type="ECO:0000313" key="6">
    <source>
        <dbReference type="Proteomes" id="UP001152484"/>
    </source>
</evidence>
<keyword evidence="1" id="KW-0862">Zinc</keyword>
<dbReference type="Pfam" id="PF00098">
    <property type="entry name" value="zf-CCHC"/>
    <property type="match status" value="1"/>
</dbReference>
<evidence type="ECO:0000256" key="2">
    <source>
        <dbReference type="SAM" id="MobiDB-lite"/>
    </source>
</evidence>
<feature type="transmembrane region" description="Helical" evidence="3">
    <location>
        <begin position="6"/>
        <end position="24"/>
    </location>
</feature>
<keyword evidence="1" id="KW-0479">Metal-binding</keyword>
<feature type="domain" description="CCHC-type" evidence="4">
    <location>
        <begin position="57"/>
        <end position="70"/>
    </location>
</feature>
<sequence length="131" mass="14539">MQHTVALEGILNVGILVVIITSLTEDINRSKPNYKGKGKQKVHQINRPPKSSGKTTCYKCGMTGHWANKCCTVKHLVELFQASMNLNKGKNVEANYVNDRAPPMPKFDVADFFADDAIMDDAFAINQNVTK</sequence>
<keyword evidence="3" id="KW-0812">Transmembrane</keyword>
<dbReference type="GO" id="GO:0003676">
    <property type="term" value="F:nucleic acid binding"/>
    <property type="evidence" value="ECO:0007669"/>
    <property type="project" value="InterPro"/>
</dbReference>
<reference evidence="5" key="1">
    <citation type="submission" date="2022-07" db="EMBL/GenBank/DDBJ databases">
        <authorList>
            <person name="Macas J."/>
            <person name="Novak P."/>
            <person name="Neumann P."/>
        </authorList>
    </citation>
    <scope>NUCLEOTIDE SEQUENCE</scope>
</reference>
<keyword evidence="3" id="KW-1133">Transmembrane helix</keyword>
<gene>
    <name evidence="5" type="ORF">CEURO_LOCUS9150</name>
</gene>
<dbReference type="InterPro" id="IPR036875">
    <property type="entry name" value="Znf_CCHC_sf"/>
</dbReference>
<evidence type="ECO:0000256" key="1">
    <source>
        <dbReference type="PROSITE-ProRule" id="PRU00047"/>
    </source>
</evidence>
<protein>
    <recommendedName>
        <fullName evidence="4">CCHC-type domain-containing protein</fullName>
    </recommendedName>
</protein>
<name>A0A9P0Z3T7_CUSEU</name>
<feature type="region of interest" description="Disordered" evidence="2">
    <location>
        <begin position="32"/>
        <end position="52"/>
    </location>
</feature>
<proteinExistence type="predicted"/>
<feature type="compositionally biased region" description="Basic residues" evidence="2">
    <location>
        <begin position="32"/>
        <end position="44"/>
    </location>
</feature>
<dbReference type="OrthoDB" id="1726258at2759"/>
<dbReference type="Proteomes" id="UP001152484">
    <property type="component" value="Unassembled WGS sequence"/>
</dbReference>
<dbReference type="EMBL" id="CAMAPE010000018">
    <property type="protein sequence ID" value="CAH9084882.1"/>
    <property type="molecule type" value="Genomic_DNA"/>
</dbReference>
<dbReference type="SUPFAM" id="SSF57756">
    <property type="entry name" value="Retrovirus zinc finger-like domains"/>
    <property type="match status" value="1"/>
</dbReference>
<evidence type="ECO:0000313" key="5">
    <source>
        <dbReference type="EMBL" id="CAH9084882.1"/>
    </source>
</evidence>
<dbReference type="AlphaFoldDB" id="A0A9P0Z3T7"/>
<keyword evidence="6" id="KW-1185">Reference proteome</keyword>
<organism evidence="5 6">
    <name type="scientific">Cuscuta europaea</name>
    <name type="common">European dodder</name>
    <dbReference type="NCBI Taxonomy" id="41803"/>
    <lineage>
        <taxon>Eukaryota</taxon>
        <taxon>Viridiplantae</taxon>
        <taxon>Streptophyta</taxon>
        <taxon>Embryophyta</taxon>
        <taxon>Tracheophyta</taxon>
        <taxon>Spermatophyta</taxon>
        <taxon>Magnoliopsida</taxon>
        <taxon>eudicotyledons</taxon>
        <taxon>Gunneridae</taxon>
        <taxon>Pentapetalae</taxon>
        <taxon>asterids</taxon>
        <taxon>lamiids</taxon>
        <taxon>Solanales</taxon>
        <taxon>Convolvulaceae</taxon>
        <taxon>Cuscuteae</taxon>
        <taxon>Cuscuta</taxon>
        <taxon>Cuscuta subgen. Cuscuta</taxon>
    </lineage>
</organism>
<accession>A0A9P0Z3T7</accession>
<dbReference type="PANTHER" id="PTHR33325">
    <property type="entry name" value="ZINC FINGER, CCHC-TYPE-RELATED"/>
    <property type="match status" value="1"/>
</dbReference>
<dbReference type="Gene3D" id="4.10.60.10">
    <property type="entry name" value="Zinc finger, CCHC-type"/>
    <property type="match status" value="1"/>
</dbReference>
<evidence type="ECO:0000259" key="4">
    <source>
        <dbReference type="PROSITE" id="PS50158"/>
    </source>
</evidence>
<keyword evidence="3" id="KW-0472">Membrane</keyword>
<dbReference type="PANTHER" id="PTHR33325:SF5">
    <property type="entry name" value="TRANSCRIPTION FACTOR INTERACTOR AND REGULATOR CCHC(ZN) FAMILY"/>
    <property type="match status" value="1"/>
</dbReference>
<comment type="caution">
    <text evidence="5">The sequence shown here is derived from an EMBL/GenBank/DDBJ whole genome shotgun (WGS) entry which is preliminary data.</text>
</comment>
<dbReference type="PROSITE" id="PS50158">
    <property type="entry name" value="ZF_CCHC"/>
    <property type="match status" value="1"/>
</dbReference>